<dbReference type="Proteomes" id="UP000257323">
    <property type="component" value="Unassembled WGS sequence"/>
</dbReference>
<dbReference type="InterPro" id="IPR001206">
    <property type="entry name" value="Diacylglycerol_kinase_cat_dom"/>
</dbReference>
<keyword evidence="1" id="KW-0808">Transferase</keyword>
<dbReference type="GO" id="GO:0016301">
    <property type="term" value="F:kinase activity"/>
    <property type="evidence" value="ECO:0007669"/>
    <property type="project" value="UniProtKB-KW"/>
</dbReference>
<evidence type="ECO:0000256" key="5">
    <source>
        <dbReference type="SAM" id="Phobius"/>
    </source>
</evidence>
<evidence type="ECO:0000256" key="3">
    <source>
        <dbReference type="ARBA" id="ARBA00022777"/>
    </source>
</evidence>
<comment type="caution">
    <text evidence="7">The sequence shown here is derived from an EMBL/GenBank/DDBJ whole genome shotgun (WGS) entry which is preliminary data.</text>
</comment>
<dbReference type="PANTHER" id="PTHR12358">
    <property type="entry name" value="SPHINGOSINE KINASE"/>
    <property type="match status" value="1"/>
</dbReference>
<dbReference type="InterPro" id="IPR017438">
    <property type="entry name" value="ATP-NAD_kinase_N"/>
</dbReference>
<accession>A0A3E2BNV5</accession>
<dbReference type="SMART" id="SM00046">
    <property type="entry name" value="DAGKc"/>
    <property type="match status" value="1"/>
</dbReference>
<keyword evidence="3 7" id="KW-0418">Kinase</keyword>
<dbReference type="Pfam" id="PF00781">
    <property type="entry name" value="DAGK_cat"/>
    <property type="match status" value="1"/>
</dbReference>
<dbReference type="SUPFAM" id="SSF111331">
    <property type="entry name" value="NAD kinase/diacylglycerol kinase-like"/>
    <property type="match status" value="1"/>
</dbReference>
<dbReference type="Gene3D" id="2.60.200.40">
    <property type="match status" value="1"/>
</dbReference>
<gene>
    <name evidence="7" type="ORF">OP8BY_1618</name>
</gene>
<keyword evidence="2" id="KW-0547">Nucleotide-binding</keyword>
<organism evidence="7 8">
    <name type="scientific">Candidatus Saccharicenans subterraneus</name>
    <dbReference type="NCBI Taxonomy" id="2508984"/>
    <lineage>
        <taxon>Bacteria</taxon>
        <taxon>Candidatus Aminicenantota</taxon>
        <taxon>Candidatus Aminicenantia</taxon>
        <taxon>Candidatus Aminicenantales</taxon>
        <taxon>Candidatus Saccharicenantaceae</taxon>
        <taxon>Candidatus Saccharicenans</taxon>
    </lineage>
</organism>
<name>A0A3E2BNV5_9BACT</name>
<dbReference type="InterPro" id="IPR050187">
    <property type="entry name" value="Lipid_Phosphate_FormReg"/>
</dbReference>
<dbReference type="InterPro" id="IPR045540">
    <property type="entry name" value="YegS/DAGK_C"/>
</dbReference>
<evidence type="ECO:0000256" key="4">
    <source>
        <dbReference type="ARBA" id="ARBA00022840"/>
    </source>
</evidence>
<dbReference type="Pfam" id="PF19279">
    <property type="entry name" value="YegS_C"/>
    <property type="match status" value="1"/>
</dbReference>
<keyword evidence="5" id="KW-0812">Transmembrane</keyword>
<dbReference type="InterPro" id="IPR016064">
    <property type="entry name" value="NAD/diacylglycerol_kinase_sf"/>
</dbReference>
<evidence type="ECO:0000313" key="7">
    <source>
        <dbReference type="EMBL" id="RFT16440.1"/>
    </source>
</evidence>
<evidence type="ECO:0000313" key="8">
    <source>
        <dbReference type="Proteomes" id="UP000257323"/>
    </source>
</evidence>
<evidence type="ECO:0000256" key="1">
    <source>
        <dbReference type="ARBA" id="ARBA00022679"/>
    </source>
</evidence>
<dbReference type="GO" id="GO:0005524">
    <property type="term" value="F:ATP binding"/>
    <property type="evidence" value="ECO:0007669"/>
    <property type="project" value="UniProtKB-KW"/>
</dbReference>
<dbReference type="PROSITE" id="PS50146">
    <property type="entry name" value="DAGK"/>
    <property type="match status" value="1"/>
</dbReference>
<dbReference type="PANTHER" id="PTHR12358:SF106">
    <property type="entry name" value="LIPID KINASE YEGS"/>
    <property type="match status" value="1"/>
</dbReference>
<dbReference type="EMBL" id="QUAH01000003">
    <property type="protein sequence ID" value="RFT16440.1"/>
    <property type="molecule type" value="Genomic_DNA"/>
</dbReference>
<proteinExistence type="predicted"/>
<feature type="domain" description="DAGKc" evidence="6">
    <location>
        <begin position="4"/>
        <end position="136"/>
    </location>
</feature>
<reference evidence="7 8" key="1">
    <citation type="submission" date="2018-08" db="EMBL/GenBank/DDBJ databases">
        <title>Genome analysis of the thermophilic bacterium of the candidate phylum Aminicenantes from deep subsurface aquifer revealed its physiology and ecological role.</title>
        <authorList>
            <person name="Kadnikov V.V."/>
            <person name="Mardanov A.V."/>
            <person name="Beletsky A.V."/>
            <person name="Karnachuk O.V."/>
            <person name="Ravin N.V."/>
        </authorList>
    </citation>
    <scope>NUCLEOTIDE SEQUENCE [LARGE SCALE GENOMIC DNA]</scope>
    <source>
        <strain evidence="7">BY38</strain>
    </source>
</reference>
<dbReference type="Gene3D" id="3.40.50.10330">
    <property type="entry name" value="Probable inorganic polyphosphate/atp-NAD kinase, domain 1"/>
    <property type="match status" value="1"/>
</dbReference>
<dbReference type="AlphaFoldDB" id="A0A3E2BNV5"/>
<evidence type="ECO:0000259" key="6">
    <source>
        <dbReference type="PROSITE" id="PS50146"/>
    </source>
</evidence>
<keyword evidence="5" id="KW-1133">Transmembrane helix</keyword>
<keyword evidence="5" id="KW-0472">Membrane</keyword>
<evidence type="ECO:0000256" key="2">
    <source>
        <dbReference type="ARBA" id="ARBA00022741"/>
    </source>
</evidence>
<dbReference type="GO" id="GO:0005886">
    <property type="term" value="C:plasma membrane"/>
    <property type="evidence" value="ECO:0007669"/>
    <property type="project" value="TreeGrafter"/>
</dbReference>
<protein>
    <submittedName>
        <fullName evidence="7">Transcription regulator [contains diacylglycerol kinase catalytic domain]</fullName>
    </submittedName>
</protein>
<feature type="transmembrane region" description="Helical" evidence="5">
    <location>
        <begin position="232"/>
        <end position="254"/>
    </location>
</feature>
<sequence length="323" mass="36196">MENSSDRKIVCLINPLAANKRWKRRRKLRAELVKRLPGSCLDTPKTKEETVEMTRSICPSADLVVAVGGDGTIADVLQGIFESGRQDRVVFGVIPFGSGNAFRKSLGIPRNPFKAIKYILEGDIFSIDLIQIEDRVAAFASVGSTAAVTGEKMRHSIPGLFGHLLAARKLLFYKRKQNVLELRGAVDQEGRQYDNLTVTSRFLDCVIGNSNYFGYSWLVAPQARLDDGYLDIILFEMPPLIYIFLFPLIYFGWVQRKLRHFKAREVVIKGEGLEVQYNGEYLGSLDSVRVKVLPAAIKVTGNRKKAARFLVNQGNASEDQPRV</sequence>
<keyword evidence="4" id="KW-0067">ATP-binding</keyword>